<accession>A0A7S1PI53</accession>
<sequence>MPSSSSSSNHQRHPILPLLPLPNLTVPYLTNDLLSLLFRTLNKHQNTRAAHPVSVLRPIYLLDYWVLLSLKVNQEALFDTEVAMDKTTHSAYSILERRLKGLKHADLAEFLNLYTICDDEQQLSSADSITNIPNLIVSTPRTKSSNTAVLTAPSLSGIQKSTQKEITEISRELWKVPHIMGCIEYGNLKKVFTKMSEVGARSCESGDESLSKAFEIPIYMHDIQFKEGYKAFQTWRDKRRLTEGQSDAHAVEAMNRSFVALSSNVNLKSHKAFLDEMTQENPATLFLMPHLNHRDHPLDIIDILLEREIQLFGSEYPFLQAQLGYAITFPLEEKFPKMPYKMLLHDVGRYATDFSPVDQNCECLCCKQYTRAYICHLLQAHEMSAFVLLTFHNLFHFYKFFGKLNEARDSRQGLEQLRRILKESQNGL</sequence>
<dbReference type="InterPro" id="IPR036511">
    <property type="entry name" value="TGT-like_sf"/>
</dbReference>
<dbReference type="PANTHER" id="PTHR46064:SF1">
    <property type="entry name" value="QUEUINE TRNA-RIBOSYLTRANSFERASE ACCESSORY SUBUNIT 2"/>
    <property type="match status" value="1"/>
</dbReference>
<dbReference type="EMBL" id="HBGD01004301">
    <property type="protein sequence ID" value="CAD9080303.1"/>
    <property type="molecule type" value="Transcribed_RNA"/>
</dbReference>
<evidence type="ECO:0000259" key="1">
    <source>
        <dbReference type="Pfam" id="PF01702"/>
    </source>
</evidence>
<reference evidence="2" key="1">
    <citation type="submission" date="2021-01" db="EMBL/GenBank/DDBJ databases">
        <authorList>
            <person name="Corre E."/>
            <person name="Pelletier E."/>
            <person name="Niang G."/>
            <person name="Scheremetjew M."/>
            <person name="Finn R."/>
            <person name="Kale V."/>
            <person name="Holt S."/>
            <person name="Cochrane G."/>
            <person name="Meng A."/>
            <person name="Brown T."/>
            <person name="Cohen L."/>
        </authorList>
    </citation>
    <scope>NUCLEOTIDE SEQUENCE</scope>
    <source>
        <strain evidence="2">WS</strain>
    </source>
</reference>
<protein>
    <recommendedName>
        <fullName evidence="1">tRNA-guanine(15) transglycosylase-like domain-containing protein</fullName>
    </recommendedName>
</protein>
<evidence type="ECO:0000313" key="2">
    <source>
        <dbReference type="EMBL" id="CAD9080303.1"/>
    </source>
</evidence>
<dbReference type="NCBIfam" id="TIGR00449">
    <property type="entry name" value="tgt_general"/>
    <property type="match status" value="1"/>
</dbReference>
<dbReference type="AlphaFoldDB" id="A0A7S1PI53"/>
<feature type="domain" description="tRNA-guanine(15) transglycosylase-like" evidence="1">
    <location>
        <begin position="296"/>
        <end position="407"/>
    </location>
</feature>
<name>A0A7S1PI53_9EUKA</name>
<dbReference type="SUPFAM" id="SSF51713">
    <property type="entry name" value="tRNA-guanine transglycosylase"/>
    <property type="match status" value="1"/>
</dbReference>
<proteinExistence type="predicted"/>
<dbReference type="GO" id="GO:0006400">
    <property type="term" value="P:tRNA modification"/>
    <property type="evidence" value="ECO:0007669"/>
    <property type="project" value="InterPro"/>
</dbReference>
<dbReference type="Pfam" id="PF01702">
    <property type="entry name" value="TGT"/>
    <property type="match status" value="1"/>
</dbReference>
<dbReference type="InterPro" id="IPR002616">
    <property type="entry name" value="tRNA_ribo_trans-like"/>
</dbReference>
<organism evidence="2">
    <name type="scientific">Percolomonas cosmopolitus</name>
    <dbReference type="NCBI Taxonomy" id="63605"/>
    <lineage>
        <taxon>Eukaryota</taxon>
        <taxon>Discoba</taxon>
        <taxon>Heterolobosea</taxon>
        <taxon>Tetramitia</taxon>
        <taxon>Eutetramitia</taxon>
        <taxon>Percolomonadidae</taxon>
        <taxon>Percolomonas</taxon>
    </lineage>
</organism>
<dbReference type="Gene3D" id="3.20.20.105">
    <property type="entry name" value="Queuine tRNA-ribosyltransferase-like"/>
    <property type="match status" value="1"/>
</dbReference>
<dbReference type="InterPro" id="IPR050852">
    <property type="entry name" value="Queuine_tRNA-ribosyltrfase"/>
</dbReference>
<gene>
    <name evidence="2" type="ORF">PCOS0759_LOCUS3543</name>
</gene>
<dbReference type="PANTHER" id="PTHR46064">
    <property type="entry name" value="QUEUINE TRNA-RIBOSYLTRANSFERASE ACCESSORY SUBUNIT 2"/>
    <property type="match status" value="1"/>
</dbReference>